<organism evidence="2 3">
    <name type="scientific">Nocardia wallacei</name>
    <dbReference type="NCBI Taxonomy" id="480035"/>
    <lineage>
        <taxon>Bacteria</taxon>
        <taxon>Bacillati</taxon>
        <taxon>Actinomycetota</taxon>
        <taxon>Actinomycetes</taxon>
        <taxon>Mycobacteriales</taxon>
        <taxon>Nocardiaceae</taxon>
        <taxon>Nocardia</taxon>
    </lineage>
</organism>
<name>A0A7G1KT43_9NOCA</name>
<sequence length="623" mass="63096">MTGPLRVPDVEGWKPDTLGTGATALGTLVTKLDEKLRSMLIEQDDLAESWKGAGADAAARRVVNEKTAGSHISGKISTIKDALSVSQTELQDAKNFVINKRNGYVGAGFEVGDTGIVTAREKVRQLEQAGGDRGDVQAAVLAVTTEAGRHTLDMLGALRHAAGVADGVRAKLATAKSELNTLVVQEAPSKTLRALNPGQGLIAPPGFTPTGAIQALEEGRPVEVTTADGKTITLKPPENGGPPNFIESITDPDGTVHTTTRNPDGTITASVATPRSDGSGVIDTVVTHPDGSTTKLEQVPKSPGVTETYTVGPNGRSLVSTSTQLPDSRGVITEAKNGDQVNRSWTAPNGATVTYSNVIGADGQEQLVGVSNSAGYKGFIGPDGSVNMQFGEGKWGHLTQQPDGSTLVNFSDGSVLQTKPPEPGKPAAGPWDMVRSWSEAVAGNNPVSSTIDGTGKHPFATAGDAAASGTAEGAVQGGKSLAHEAGLLAQQSRNLGGMALQNPGSGHAGQQAAHAMELGDDAARLGSQTDMLSRAGKVGGPLASIGFSAYQSYDDWQHGKDGWEAVGSGAGSALGSIGLGAATGAAGGAWLGPPGAIGGAIIGGFVGSGVGGWAGENIVKAVK</sequence>
<gene>
    <name evidence="2" type="ORF">NWFMUON74_51550</name>
</gene>
<dbReference type="Proteomes" id="UP000516173">
    <property type="component" value="Chromosome"/>
</dbReference>
<evidence type="ECO:0000256" key="1">
    <source>
        <dbReference type="SAM" id="MobiDB-lite"/>
    </source>
</evidence>
<dbReference type="Gene3D" id="3.90.930.1">
    <property type="match status" value="1"/>
</dbReference>
<dbReference type="EMBL" id="AP023396">
    <property type="protein sequence ID" value="BCK57383.1"/>
    <property type="molecule type" value="Genomic_DNA"/>
</dbReference>
<dbReference type="KEGG" id="nwl:NWFMUON74_51550"/>
<evidence type="ECO:0000313" key="3">
    <source>
        <dbReference type="Proteomes" id="UP000516173"/>
    </source>
</evidence>
<feature type="compositionally biased region" description="Polar residues" evidence="1">
    <location>
        <begin position="256"/>
        <end position="267"/>
    </location>
</feature>
<feature type="region of interest" description="Disordered" evidence="1">
    <location>
        <begin position="235"/>
        <end position="267"/>
    </location>
</feature>
<keyword evidence="3" id="KW-1185">Reference proteome</keyword>
<reference evidence="2 3" key="1">
    <citation type="submission" date="2020-08" db="EMBL/GenBank/DDBJ databases">
        <title>Genome Sequencing of Nocardia wallacei strain FMUON74 and assembly.</title>
        <authorList>
            <person name="Toyokawa M."/>
            <person name="Uesaka K."/>
        </authorList>
    </citation>
    <scope>NUCLEOTIDE SEQUENCE [LARGE SCALE GENOMIC DNA]</scope>
    <source>
        <strain evidence="2 3">FMUON74</strain>
    </source>
</reference>
<evidence type="ECO:0000313" key="2">
    <source>
        <dbReference type="EMBL" id="BCK57383.1"/>
    </source>
</evidence>
<protein>
    <submittedName>
        <fullName evidence="2">Uncharacterized protein</fullName>
    </submittedName>
</protein>
<accession>A0A7G1KT43</accession>
<proteinExistence type="predicted"/>
<dbReference type="AlphaFoldDB" id="A0A7G1KT43"/>